<organism evidence="3 4">
    <name type="scientific">Paracraurococcus ruber</name>
    <dbReference type="NCBI Taxonomy" id="77675"/>
    <lineage>
        <taxon>Bacteria</taxon>
        <taxon>Pseudomonadati</taxon>
        <taxon>Pseudomonadota</taxon>
        <taxon>Alphaproteobacteria</taxon>
        <taxon>Acetobacterales</taxon>
        <taxon>Roseomonadaceae</taxon>
        <taxon>Paracraurococcus</taxon>
    </lineage>
</organism>
<reference evidence="3 4" key="1">
    <citation type="journal article" date="2020" name="Microorganisms">
        <title>Osmotic Adaptation and Compatible Solute Biosynthesis of Phototrophic Bacteria as Revealed from Genome Analyses.</title>
        <authorList>
            <person name="Imhoff J.F."/>
            <person name="Rahn T."/>
            <person name="Kunzel S."/>
            <person name="Keller A."/>
            <person name="Neulinger S.C."/>
        </authorList>
    </citation>
    <scope>NUCLEOTIDE SEQUENCE [LARGE SCALE GENOMIC DNA]</scope>
    <source>
        <strain evidence="3 4">DSM 15382</strain>
    </source>
</reference>
<dbReference type="PIRSF" id="PIRSF033091">
    <property type="entry name" value="Pesterase_YhaO"/>
    <property type="match status" value="1"/>
</dbReference>
<keyword evidence="4" id="KW-1185">Reference proteome</keyword>
<dbReference type="InterPro" id="IPR029052">
    <property type="entry name" value="Metallo-depent_PP-like"/>
</dbReference>
<accession>A0ABS1CRR9</accession>
<protein>
    <recommendedName>
        <fullName evidence="2">Calcineurin-like phosphoesterase domain-containing protein</fullName>
    </recommendedName>
</protein>
<evidence type="ECO:0000259" key="2">
    <source>
        <dbReference type="Pfam" id="PF00149"/>
    </source>
</evidence>
<proteinExistence type="predicted"/>
<dbReference type="Gene3D" id="3.60.21.10">
    <property type="match status" value="1"/>
</dbReference>
<sequence>MKFLHAADIHLDSPLAGLAARGDLPADLLRDVTRRAFARLVDLAIAEDVAFLVIAGDLYDGDWKDFSTGLFFAEQMRRLNRPCFLLRGNHDARSVITRALTPPPNLREFSSRRCDSFELPELGIVLHGHSFPNRAVPEDLSEGYCAPTRGLLNIGVLHTSAEDPGEHETYAPCRVGALQLKGYDYWALGHIHARRVLCERPWVVFPGNIQGRHARETGAKGCSLVTVEDRRVVAVEHRTVDVLRWAAVEVDAEGADTASLHDRIAAGVQAALAGTEDRPVLARVTLSGTTPLHGALVSDRAQIAAECRAAALAAGGALWVEAVKLRTRPPRQEEDAAMAPLRAAFAAGLGDPATAQALLDEFLALRRRLPAAAQAGLDLPADAAGLAALAEEAWQVAAGAIAAEDGG</sequence>
<dbReference type="EMBL" id="NRSG01000010">
    <property type="protein sequence ID" value="MBK1657150.1"/>
    <property type="molecule type" value="Genomic_DNA"/>
</dbReference>
<evidence type="ECO:0000313" key="3">
    <source>
        <dbReference type="EMBL" id="MBK1657150.1"/>
    </source>
</evidence>
<evidence type="ECO:0000256" key="1">
    <source>
        <dbReference type="ARBA" id="ARBA00022801"/>
    </source>
</evidence>
<name>A0ABS1CRR9_9PROT</name>
<feature type="domain" description="Calcineurin-like phosphoesterase" evidence="2">
    <location>
        <begin position="1"/>
        <end position="193"/>
    </location>
</feature>
<gene>
    <name evidence="3" type="ORF">CKO45_02765</name>
</gene>
<dbReference type="InterPro" id="IPR014576">
    <property type="entry name" value="Pesterase_YhaO"/>
</dbReference>
<dbReference type="SUPFAM" id="SSF56300">
    <property type="entry name" value="Metallo-dependent phosphatases"/>
    <property type="match status" value="1"/>
</dbReference>
<dbReference type="InterPro" id="IPR004843">
    <property type="entry name" value="Calcineurin-like_PHP"/>
</dbReference>
<keyword evidence="1" id="KW-0378">Hydrolase</keyword>
<dbReference type="InterPro" id="IPR050535">
    <property type="entry name" value="DNA_Repair-Maintenance_Comp"/>
</dbReference>
<comment type="caution">
    <text evidence="3">The sequence shown here is derived from an EMBL/GenBank/DDBJ whole genome shotgun (WGS) entry which is preliminary data.</text>
</comment>
<dbReference type="Pfam" id="PF00149">
    <property type="entry name" value="Metallophos"/>
    <property type="match status" value="1"/>
</dbReference>
<dbReference type="PANTHER" id="PTHR30337:SF7">
    <property type="entry name" value="PHOSPHOESTERASE"/>
    <property type="match status" value="1"/>
</dbReference>
<dbReference type="RefSeq" id="WP_133223146.1">
    <property type="nucleotide sequence ID" value="NZ_NRSG01000010.1"/>
</dbReference>
<dbReference type="InterPro" id="IPR041796">
    <property type="entry name" value="Mre11_N"/>
</dbReference>
<dbReference type="PANTHER" id="PTHR30337">
    <property type="entry name" value="COMPONENT OF ATP-DEPENDENT DSDNA EXONUCLEASE"/>
    <property type="match status" value="1"/>
</dbReference>
<evidence type="ECO:0000313" key="4">
    <source>
        <dbReference type="Proteomes" id="UP000697995"/>
    </source>
</evidence>
<dbReference type="CDD" id="cd00840">
    <property type="entry name" value="MPP_Mre11_N"/>
    <property type="match status" value="1"/>
</dbReference>
<dbReference type="Proteomes" id="UP000697995">
    <property type="component" value="Unassembled WGS sequence"/>
</dbReference>